<dbReference type="GO" id="GO:0021686">
    <property type="term" value="P:cerebellar granular layer maturation"/>
    <property type="evidence" value="ECO:0007669"/>
    <property type="project" value="TreeGrafter"/>
</dbReference>
<dbReference type="SUPFAM" id="SSF52317">
    <property type="entry name" value="Class I glutamine amidotransferase-like"/>
    <property type="match status" value="1"/>
</dbReference>
<dbReference type="GO" id="GO:0021702">
    <property type="term" value="P:cerebellar Purkinje cell differentiation"/>
    <property type="evidence" value="ECO:0007669"/>
    <property type="project" value="TreeGrafter"/>
</dbReference>
<reference evidence="3" key="2">
    <citation type="journal article" date="2013" name="Nat. Commun.">
        <title>Genome of the Chinese tree shrew.</title>
        <authorList>
            <person name="Fan Y."/>
            <person name="Huang Z.Y."/>
            <person name="Cao C.C."/>
            <person name="Chen C.S."/>
            <person name="Chen Y.X."/>
            <person name="Fan D.D."/>
            <person name="He J."/>
            <person name="Hou H.L."/>
            <person name="Hu L."/>
            <person name="Hu X.T."/>
            <person name="Jiang X.T."/>
            <person name="Lai R."/>
            <person name="Lang Y.S."/>
            <person name="Liang B."/>
            <person name="Liao S.G."/>
            <person name="Mu D."/>
            <person name="Ma Y.Y."/>
            <person name="Niu Y.Y."/>
            <person name="Sun X.Q."/>
            <person name="Xia J.Q."/>
            <person name="Xiao J."/>
            <person name="Xiong Z.Q."/>
            <person name="Xu L."/>
            <person name="Yang L."/>
            <person name="Zhang Y."/>
            <person name="Zhao W."/>
            <person name="Zhao X.D."/>
            <person name="Zheng Y.T."/>
            <person name="Zhou J.M."/>
            <person name="Zhu Y.B."/>
            <person name="Zhang G.J."/>
            <person name="Wang J."/>
            <person name="Yao Y.G."/>
        </authorList>
    </citation>
    <scope>NUCLEOTIDE SEQUENCE [LARGE SCALE GENOMIC DNA]</scope>
</reference>
<accession>L8Y854</accession>
<dbReference type="Proteomes" id="UP000011518">
    <property type="component" value="Unassembled WGS sequence"/>
</dbReference>
<dbReference type="STRING" id="246437.L8Y854"/>
<proteinExistence type="predicted"/>
<evidence type="ECO:0000256" key="1">
    <source>
        <dbReference type="SAM" id="MobiDB-lite"/>
    </source>
</evidence>
<dbReference type="GO" id="GO:0021933">
    <property type="term" value="P:radial glia guided migration of cerebellar granule cell"/>
    <property type="evidence" value="ECO:0007669"/>
    <property type="project" value="TreeGrafter"/>
</dbReference>
<dbReference type="InterPro" id="IPR020162">
    <property type="entry name" value="Cend1"/>
</dbReference>
<dbReference type="InParanoid" id="L8Y854"/>
<name>L8Y854_TUPCH</name>
<feature type="compositionally biased region" description="Low complexity" evidence="1">
    <location>
        <begin position="79"/>
        <end position="92"/>
    </location>
</feature>
<dbReference type="Gene3D" id="3.40.50.880">
    <property type="match status" value="1"/>
</dbReference>
<dbReference type="eggNOG" id="ENOG502QS6W">
    <property type="taxonomic scope" value="Eukaryota"/>
</dbReference>
<keyword evidence="3" id="KW-1185">Reference proteome</keyword>
<feature type="compositionally biased region" description="Low complexity" evidence="1">
    <location>
        <begin position="58"/>
        <end position="69"/>
    </location>
</feature>
<dbReference type="PANTHER" id="PTHR36683">
    <property type="entry name" value="CELL CYCLE EXIT AND NEURONAL DIFFERENTIATION PROTEIN 1"/>
    <property type="match status" value="1"/>
</dbReference>
<dbReference type="CDD" id="cd03141">
    <property type="entry name" value="GATase1_Hsp31_like"/>
    <property type="match status" value="1"/>
</dbReference>
<dbReference type="Pfam" id="PF15677">
    <property type="entry name" value="CEND1"/>
    <property type="match status" value="1"/>
</dbReference>
<reference evidence="3" key="1">
    <citation type="submission" date="2012-07" db="EMBL/GenBank/DDBJ databases">
        <title>Genome of the Chinese tree shrew, a rising model animal genetically related to primates.</title>
        <authorList>
            <person name="Zhang G."/>
            <person name="Fan Y."/>
            <person name="Yao Y."/>
            <person name="Huang Z."/>
        </authorList>
    </citation>
    <scope>NUCLEOTIDE SEQUENCE [LARGE SCALE GENOMIC DNA]</scope>
</reference>
<dbReference type="InterPro" id="IPR029062">
    <property type="entry name" value="Class_I_gatase-like"/>
</dbReference>
<evidence type="ECO:0000313" key="2">
    <source>
        <dbReference type="EMBL" id="ELV12608.1"/>
    </source>
</evidence>
<protein>
    <submittedName>
        <fullName evidence="2">Parkinson disease 7 domain-containing protein 1</fullName>
    </submittedName>
</protein>
<feature type="region of interest" description="Disordered" evidence="1">
    <location>
        <begin position="1"/>
        <end position="119"/>
    </location>
</feature>
<dbReference type="FunCoup" id="L8Y854">
    <property type="interactions" value="393"/>
</dbReference>
<gene>
    <name evidence="2" type="ORF">TREES_T100004714</name>
</gene>
<feature type="compositionally biased region" description="Basic and acidic residues" evidence="1">
    <location>
        <begin position="39"/>
        <end position="49"/>
    </location>
</feature>
<feature type="compositionally biased region" description="Low complexity" evidence="1">
    <location>
        <begin position="17"/>
        <end position="34"/>
    </location>
</feature>
<evidence type="ECO:0000313" key="3">
    <source>
        <dbReference type="Proteomes" id="UP000011518"/>
    </source>
</evidence>
<sequence>MESRGKSASPKPDTKVPQATAEAKAPPAADGKAPLTKPVKKEAQAEKQEQPVAPAQVPAKKTPAKADPALLNNHSNLKPTPTVPTAPSSPDATPEPKGPGDGAEEDEATSGAPGGQGPWPCENLTPLLVAGGVAVAAVALILGVSAQSFLHCFTLASTAFNLQVATPGGKAIDFVDITESNARWVQDFRLKAYASPAKLESIDGARYHALLVPSCPGALTDLANSGSLARILQHFHAEHKPICAVGHGVAALCCATNEDGSWVFHGCSLTGPSVYELVRAPGFARLPLVVEDFVKDSGASFSASEPDAVHVVLDRHLVTGQNANSTVPAVQNLLFLCGGR</sequence>
<dbReference type="AlphaFoldDB" id="L8Y854"/>
<dbReference type="PANTHER" id="PTHR36683:SF1">
    <property type="entry name" value="CELL CYCLE EXIT AND NEURONAL DIFFERENTIATION PROTEIN 1"/>
    <property type="match status" value="1"/>
</dbReference>
<dbReference type="EMBL" id="KB364419">
    <property type="protein sequence ID" value="ELV12608.1"/>
    <property type="molecule type" value="Genomic_DNA"/>
</dbReference>
<organism evidence="2 3">
    <name type="scientific">Tupaia chinensis</name>
    <name type="common">Chinese tree shrew</name>
    <name type="synonym">Tupaia belangeri chinensis</name>
    <dbReference type="NCBI Taxonomy" id="246437"/>
    <lineage>
        <taxon>Eukaryota</taxon>
        <taxon>Metazoa</taxon>
        <taxon>Chordata</taxon>
        <taxon>Craniata</taxon>
        <taxon>Vertebrata</taxon>
        <taxon>Euteleostomi</taxon>
        <taxon>Mammalia</taxon>
        <taxon>Eutheria</taxon>
        <taxon>Euarchontoglires</taxon>
        <taxon>Scandentia</taxon>
        <taxon>Tupaiidae</taxon>
        <taxon>Tupaia</taxon>
    </lineage>
</organism>